<feature type="region of interest" description="Disordered" evidence="1">
    <location>
        <begin position="95"/>
        <end position="128"/>
    </location>
</feature>
<dbReference type="Gene3D" id="2.60.40.10">
    <property type="entry name" value="Immunoglobulins"/>
    <property type="match status" value="1"/>
</dbReference>
<dbReference type="SMART" id="SM00429">
    <property type="entry name" value="IPT"/>
    <property type="match status" value="1"/>
</dbReference>
<dbReference type="GO" id="GO:0034097">
    <property type="term" value="P:response to cytokine"/>
    <property type="evidence" value="ECO:0007669"/>
    <property type="project" value="TreeGrafter"/>
</dbReference>
<dbReference type="InterPro" id="IPR002909">
    <property type="entry name" value="IPT_dom"/>
</dbReference>
<feature type="domain" description="IPT/TIG" evidence="2">
    <location>
        <begin position="6"/>
        <end position="107"/>
    </location>
</feature>
<dbReference type="Pfam" id="PF16179">
    <property type="entry name" value="RHD_dimer"/>
    <property type="match status" value="1"/>
</dbReference>
<dbReference type="GO" id="GO:0000978">
    <property type="term" value="F:RNA polymerase II cis-regulatory region sequence-specific DNA binding"/>
    <property type="evidence" value="ECO:0007669"/>
    <property type="project" value="TreeGrafter"/>
</dbReference>
<dbReference type="GO" id="GO:0008063">
    <property type="term" value="P:Toll signaling pathway"/>
    <property type="evidence" value="ECO:0007669"/>
    <property type="project" value="UniProtKB-ARBA"/>
</dbReference>
<dbReference type="CDD" id="cd01177">
    <property type="entry name" value="IPT_NFkappaB"/>
    <property type="match status" value="1"/>
</dbReference>
<dbReference type="GO" id="GO:0007249">
    <property type="term" value="P:canonical NF-kappaB signal transduction"/>
    <property type="evidence" value="ECO:0007669"/>
    <property type="project" value="UniProtKB-ARBA"/>
</dbReference>
<dbReference type="PRINTS" id="PR00057">
    <property type="entry name" value="NFKBTNSCPFCT"/>
</dbReference>
<dbReference type="PANTHER" id="PTHR24169:SF25">
    <property type="entry name" value="DORSAL-RELATED IMMUNITY FACTOR DIF-RELATED"/>
    <property type="match status" value="1"/>
</dbReference>
<dbReference type="InterPro" id="IPR033926">
    <property type="entry name" value="IPT_NFkappaB"/>
</dbReference>
<dbReference type="GO" id="GO:0002225">
    <property type="term" value="P:positive regulation of antimicrobial peptide production"/>
    <property type="evidence" value="ECO:0007669"/>
    <property type="project" value="UniProtKB-ARBA"/>
</dbReference>
<dbReference type="SUPFAM" id="SSF81296">
    <property type="entry name" value="E set domains"/>
    <property type="match status" value="1"/>
</dbReference>
<reference evidence="3" key="1">
    <citation type="submission" date="2015-12" db="EMBL/GenBank/DDBJ databases">
        <title>De novo transcriptome assembly of four potential Pierce s Disease insect vectors from Arizona vineyards.</title>
        <authorList>
            <person name="Tassone E.E."/>
        </authorList>
    </citation>
    <scope>NUCLEOTIDE SEQUENCE</scope>
</reference>
<dbReference type="GO" id="GO:0005737">
    <property type="term" value="C:cytoplasm"/>
    <property type="evidence" value="ECO:0007669"/>
    <property type="project" value="InterPro"/>
</dbReference>
<protein>
    <recommendedName>
        <fullName evidence="2">IPT/TIG domain-containing protein</fullName>
    </recommendedName>
</protein>
<organism evidence="3">
    <name type="scientific">Clastoptera arizonana</name>
    <name type="common">Arizona spittle bug</name>
    <dbReference type="NCBI Taxonomy" id="38151"/>
    <lineage>
        <taxon>Eukaryota</taxon>
        <taxon>Metazoa</taxon>
        <taxon>Ecdysozoa</taxon>
        <taxon>Arthropoda</taxon>
        <taxon>Hexapoda</taxon>
        <taxon>Insecta</taxon>
        <taxon>Pterygota</taxon>
        <taxon>Neoptera</taxon>
        <taxon>Paraneoptera</taxon>
        <taxon>Hemiptera</taxon>
        <taxon>Auchenorrhyncha</taxon>
        <taxon>Cercopoidea</taxon>
        <taxon>Clastopteridae</taxon>
        <taxon>Clastoptera</taxon>
    </lineage>
</organism>
<dbReference type="GO" id="GO:0045087">
    <property type="term" value="P:innate immune response"/>
    <property type="evidence" value="ECO:0007669"/>
    <property type="project" value="TreeGrafter"/>
</dbReference>
<evidence type="ECO:0000259" key="2">
    <source>
        <dbReference type="SMART" id="SM00429"/>
    </source>
</evidence>
<dbReference type="GO" id="GO:0033554">
    <property type="term" value="P:cellular response to stress"/>
    <property type="evidence" value="ECO:0007669"/>
    <property type="project" value="TreeGrafter"/>
</dbReference>
<dbReference type="InterPro" id="IPR013783">
    <property type="entry name" value="Ig-like_fold"/>
</dbReference>
<dbReference type="EMBL" id="GEDC01005411">
    <property type="protein sequence ID" value="JAS31887.1"/>
    <property type="molecule type" value="Transcribed_RNA"/>
</dbReference>
<name>A0A1B6E1W9_9HEMI</name>
<dbReference type="AlphaFoldDB" id="A0A1B6E1W9"/>
<dbReference type="GO" id="GO:0038061">
    <property type="term" value="P:non-canonical NF-kappaB signal transduction"/>
    <property type="evidence" value="ECO:0007669"/>
    <property type="project" value="TreeGrafter"/>
</dbReference>
<dbReference type="GO" id="GO:0001228">
    <property type="term" value="F:DNA-binding transcription activator activity, RNA polymerase II-specific"/>
    <property type="evidence" value="ECO:0007669"/>
    <property type="project" value="UniProtKB-ARBA"/>
</dbReference>
<evidence type="ECO:0000256" key="1">
    <source>
        <dbReference type="SAM" id="MobiDB-lite"/>
    </source>
</evidence>
<dbReference type="PANTHER" id="PTHR24169">
    <property type="entry name" value="NUCLEAR FACTOR NF-KAPPA-B PROTEIN"/>
    <property type="match status" value="1"/>
</dbReference>
<evidence type="ECO:0000313" key="3">
    <source>
        <dbReference type="EMBL" id="JAS31887.1"/>
    </source>
</evidence>
<dbReference type="InterPro" id="IPR032397">
    <property type="entry name" value="RHD_dimer"/>
</dbReference>
<dbReference type="GO" id="GO:0035206">
    <property type="term" value="P:regulation of hemocyte proliferation"/>
    <property type="evidence" value="ECO:0007669"/>
    <property type="project" value="UniProtKB-ARBA"/>
</dbReference>
<gene>
    <name evidence="3" type="ORF">g.24244</name>
</gene>
<dbReference type="GO" id="GO:0048935">
    <property type="term" value="P:peripheral nervous system neuron development"/>
    <property type="evidence" value="ECO:0007669"/>
    <property type="project" value="UniProtKB-ARBA"/>
</dbReference>
<proteinExistence type="predicted"/>
<dbReference type="GO" id="GO:0005654">
    <property type="term" value="C:nucleoplasm"/>
    <property type="evidence" value="ECO:0007669"/>
    <property type="project" value="UniProtKB-ARBA"/>
</dbReference>
<feature type="non-terminal residue" evidence="3">
    <location>
        <position position="1"/>
    </location>
</feature>
<dbReference type="FunFam" id="2.60.40.10:FF:000046">
    <property type="entry name" value="Nuclear factor NF-kappa-B p105 subunit"/>
    <property type="match status" value="1"/>
</dbReference>
<sequence>KKAMSDLVICKLSDCSSSVVGGKEIILLCEKVAKEDISVRLFEKKNGEIVWEGYGDFTPTQVHKQVAIAFKTPRYKSIEVENAVQVFIQLKRPSDGAESDPLPFTLTSLESEPGYSKRKKKNKSGDFESLRHLPENNCLKVEDFSHGVTVKREPPETSPNLHSMFAFSPNQASRTPSPGEYSGYGHTYSPVGMYQQASINYSPRTHSYSPSPSVQQMQQNFSLPMNDQYIGNTHPDMYAQNVQGTFNVANIPNGSEIFLENMVMENGNVDGSQPMLDSKDLADLADTIDSLRVPENLCSNLVSLNENKTVNVRNENMTNSLKSLSISDIFMPDFGAGNGAM</sequence>
<dbReference type="InterPro" id="IPR000451">
    <property type="entry name" value="NFkB/Dor"/>
</dbReference>
<accession>A0A1B6E1W9</accession>
<dbReference type="InterPro" id="IPR014756">
    <property type="entry name" value="Ig_E-set"/>
</dbReference>